<evidence type="ECO:0008006" key="2">
    <source>
        <dbReference type="Google" id="ProtNLM"/>
    </source>
</evidence>
<gene>
    <name evidence="1" type="ORF">METZ01_LOCUS317304</name>
</gene>
<proteinExistence type="predicted"/>
<evidence type="ECO:0000313" key="1">
    <source>
        <dbReference type="EMBL" id="SVC64450.1"/>
    </source>
</evidence>
<protein>
    <recommendedName>
        <fullName evidence="2">Porin domain-containing protein</fullName>
    </recommendedName>
</protein>
<dbReference type="AlphaFoldDB" id="A0A382NUX5"/>
<accession>A0A382NUX5</accession>
<feature type="non-terminal residue" evidence="1">
    <location>
        <position position="337"/>
    </location>
</feature>
<dbReference type="InterPro" id="IPR023614">
    <property type="entry name" value="Porin_dom_sf"/>
</dbReference>
<name>A0A382NUX5_9ZZZZ</name>
<organism evidence="1">
    <name type="scientific">marine metagenome</name>
    <dbReference type="NCBI Taxonomy" id="408172"/>
    <lineage>
        <taxon>unclassified sequences</taxon>
        <taxon>metagenomes</taxon>
        <taxon>ecological metagenomes</taxon>
    </lineage>
</organism>
<reference evidence="1" key="1">
    <citation type="submission" date="2018-05" db="EMBL/GenBank/DDBJ databases">
        <authorList>
            <person name="Lanie J.A."/>
            <person name="Ng W.-L."/>
            <person name="Kazmierczak K.M."/>
            <person name="Andrzejewski T.M."/>
            <person name="Davidsen T.M."/>
            <person name="Wayne K.J."/>
            <person name="Tettelin H."/>
            <person name="Glass J.I."/>
            <person name="Rusch D."/>
            <person name="Podicherti R."/>
            <person name="Tsui H.-C.T."/>
            <person name="Winkler M.E."/>
        </authorList>
    </citation>
    <scope>NUCLEOTIDE SEQUENCE</scope>
</reference>
<sequence>MGRDMKKLYTMAFLLAMSSTLAFAGGHGGHDGTHKMSAASAGSGVHFYGRIYLGYDRIKQSGTDGGSVAGARDDGQKSRLGIKFSENLGGLTLLGNAEYKFDLGDGDATNDDKTCSATLSDCRTFNLHVGNLGLMTPLGYVGMGTFESPYKTMGMYDTNMDTAIALNAHGGTSKGNFGQAGTWEGALSYHAKMGAIELAYMRGVSDKANSNIGKGDYSFGISLTDLIGGLQVGWARAHDKVTTTATGGESNDKVFASYKVMPGLGVFYTEEDMDIENSNVFNNGNVGNTTSSVLDGGGDIDTIGIHYTMGNNMIQFTHTNAESRVAADMDYQTITIS</sequence>
<dbReference type="SUPFAM" id="SSF56935">
    <property type="entry name" value="Porins"/>
    <property type="match status" value="1"/>
</dbReference>
<dbReference type="EMBL" id="UINC01102656">
    <property type="protein sequence ID" value="SVC64450.1"/>
    <property type="molecule type" value="Genomic_DNA"/>
</dbReference>
<dbReference type="Gene3D" id="2.40.160.10">
    <property type="entry name" value="Porin"/>
    <property type="match status" value="1"/>
</dbReference>